<dbReference type="InterPro" id="IPR023577">
    <property type="entry name" value="CYTH_domain"/>
</dbReference>
<dbReference type="Gene3D" id="2.40.320.10">
    <property type="entry name" value="Hypothetical Protein Pfu-838710-001"/>
    <property type="match status" value="1"/>
</dbReference>
<dbReference type="PROSITE" id="PS51707">
    <property type="entry name" value="CYTH"/>
    <property type="match status" value="1"/>
</dbReference>
<evidence type="ECO:0000313" key="2">
    <source>
        <dbReference type="EMBL" id="MCO5724415.1"/>
    </source>
</evidence>
<dbReference type="PIRSF" id="PIRSF016487">
    <property type="entry name" value="CYTH_UCP016487"/>
    <property type="match status" value="1"/>
</dbReference>
<organism evidence="2 3">
    <name type="scientific">Robiginitalea marina</name>
    <dbReference type="NCBI Taxonomy" id="2954105"/>
    <lineage>
        <taxon>Bacteria</taxon>
        <taxon>Pseudomonadati</taxon>
        <taxon>Bacteroidota</taxon>
        <taxon>Flavobacteriia</taxon>
        <taxon>Flavobacteriales</taxon>
        <taxon>Flavobacteriaceae</taxon>
        <taxon>Robiginitalea</taxon>
    </lineage>
</organism>
<sequence length="157" mass="18026">MIEIERKFLVKDTGYREAATSRIHLVQGFLSTDPDRTVRIRCIGEQGFITIKGKTFGHGTSRAEWEYDIPLEEARELLSICLPATIEKTRYQVPVGEHTFEVDEFLKENQGLVLAEVELSGEAEDFPRPSWLGEEVTGKPEYYNSQLSLNPYSKWKK</sequence>
<dbReference type="CDD" id="cd07891">
    <property type="entry name" value="CYTH-like_CthTTM-like_1"/>
    <property type="match status" value="1"/>
</dbReference>
<dbReference type="Proteomes" id="UP001206312">
    <property type="component" value="Unassembled WGS sequence"/>
</dbReference>
<reference evidence="2 3" key="1">
    <citation type="submission" date="2022-06" db="EMBL/GenBank/DDBJ databases">
        <authorList>
            <person name="Xuan X."/>
        </authorList>
    </citation>
    <scope>NUCLEOTIDE SEQUENCE [LARGE SCALE GENOMIC DNA]</scope>
    <source>
        <strain evidence="2 3">2V75</strain>
    </source>
</reference>
<dbReference type="PANTHER" id="PTHR40114">
    <property type="entry name" value="SLR0698 PROTEIN"/>
    <property type="match status" value="1"/>
</dbReference>
<accession>A0ABT1AXU6</accession>
<keyword evidence="3" id="KW-1185">Reference proteome</keyword>
<dbReference type="InterPro" id="IPR033469">
    <property type="entry name" value="CYTH-like_dom_sf"/>
</dbReference>
<dbReference type="Pfam" id="PF01928">
    <property type="entry name" value="CYTH"/>
    <property type="match status" value="1"/>
</dbReference>
<dbReference type="SUPFAM" id="SSF55154">
    <property type="entry name" value="CYTH-like phosphatases"/>
    <property type="match status" value="1"/>
</dbReference>
<dbReference type="SMART" id="SM01118">
    <property type="entry name" value="CYTH"/>
    <property type="match status" value="1"/>
</dbReference>
<proteinExistence type="predicted"/>
<feature type="domain" description="CYTH" evidence="1">
    <location>
        <begin position="1"/>
        <end position="157"/>
    </location>
</feature>
<evidence type="ECO:0000259" key="1">
    <source>
        <dbReference type="PROSITE" id="PS51707"/>
    </source>
</evidence>
<evidence type="ECO:0000313" key="3">
    <source>
        <dbReference type="Proteomes" id="UP001206312"/>
    </source>
</evidence>
<dbReference type="EMBL" id="JAMXIB010000004">
    <property type="protein sequence ID" value="MCO5724415.1"/>
    <property type="molecule type" value="Genomic_DNA"/>
</dbReference>
<dbReference type="PANTHER" id="PTHR40114:SF1">
    <property type="entry name" value="SLR0698 PROTEIN"/>
    <property type="match status" value="1"/>
</dbReference>
<gene>
    <name evidence="2" type="ORF">NG653_06085</name>
</gene>
<dbReference type="RefSeq" id="WP_252740795.1">
    <property type="nucleotide sequence ID" value="NZ_JAMXIB010000004.1"/>
</dbReference>
<comment type="caution">
    <text evidence="2">The sequence shown here is derived from an EMBL/GenBank/DDBJ whole genome shotgun (WGS) entry which is preliminary data.</text>
</comment>
<protein>
    <submittedName>
        <fullName evidence="2">CYTH domain-containing protein</fullName>
    </submittedName>
</protein>
<name>A0ABT1AXU6_9FLAO</name>
<dbReference type="InterPro" id="IPR012042">
    <property type="entry name" value="NeuTTM/CthTTM-like"/>
</dbReference>